<feature type="domain" description="Response regulatory" evidence="7">
    <location>
        <begin position="5"/>
        <end position="121"/>
    </location>
</feature>
<keyword evidence="2" id="KW-0805">Transcription regulation</keyword>
<dbReference type="Pfam" id="PF00196">
    <property type="entry name" value="GerE"/>
    <property type="match status" value="1"/>
</dbReference>
<dbReference type="Pfam" id="PF00072">
    <property type="entry name" value="Response_reg"/>
    <property type="match status" value="1"/>
</dbReference>
<keyword evidence="1 5" id="KW-0597">Phosphoprotein</keyword>
<dbReference type="SUPFAM" id="SSF52172">
    <property type="entry name" value="CheY-like"/>
    <property type="match status" value="1"/>
</dbReference>
<dbReference type="InterPro" id="IPR016032">
    <property type="entry name" value="Sig_transdc_resp-reg_C-effctor"/>
</dbReference>
<evidence type="ECO:0000256" key="1">
    <source>
        <dbReference type="ARBA" id="ARBA00022553"/>
    </source>
</evidence>
<feature type="domain" description="HTH luxR-type" evidence="6">
    <location>
        <begin position="147"/>
        <end position="212"/>
    </location>
</feature>
<dbReference type="PANTHER" id="PTHR43214">
    <property type="entry name" value="TWO-COMPONENT RESPONSE REGULATOR"/>
    <property type="match status" value="1"/>
</dbReference>
<dbReference type="GO" id="GO:0006355">
    <property type="term" value="P:regulation of DNA-templated transcription"/>
    <property type="evidence" value="ECO:0007669"/>
    <property type="project" value="InterPro"/>
</dbReference>
<dbReference type="CDD" id="cd06170">
    <property type="entry name" value="LuxR_C_like"/>
    <property type="match status" value="1"/>
</dbReference>
<dbReference type="Proteomes" id="UP000282759">
    <property type="component" value="Unassembled WGS sequence"/>
</dbReference>
<dbReference type="InterPro" id="IPR000792">
    <property type="entry name" value="Tscrpt_reg_LuxR_C"/>
</dbReference>
<proteinExistence type="predicted"/>
<evidence type="ECO:0000256" key="4">
    <source>
        <dbReference type="ARBA" id="ARBA00023163"/>
    </source>
</evidence>
<reference evidence="8 9" key="1">
    <citation type="submission" date="2019-01" db="EMBL/GenBank/DDBJ databases">
        <authorList>
            <person name="Chen W.-M."/>
        </authorList>
    </citation>
    <scope>NUCLEOTIDE SEQUENCE [LARGE SCALE GENOMIC DNA]</scope>
    <source>
        <strain evidence="8 9">YBJ-36</strain>
    </source>
</reference>
<dbReference type="InterPro" id="IPR011006">
    <property type="entry name" value="CheY-like_superfamily"/>
</dbReference>
<dbReference type="PANTHER" id="PTHR43214:SF41">
    <property type="entry name" value="NITRATE_NITRITE RESPONSE REGULATOR PROTEIN NARP"/>
    <property type="match status" value="1"/>
</dbReference>
<comment type="caution">
    <text evidence="8">The sequence shown here is derived from an EMBL/GenBank/DDBJ whole genome shotgun (WGS) entry which is preliminary data.</text>
</comment>
<dbReference type="CDD" id="cd17535">
    <property type="entry name" value="REC_NarL-like"/>
    <property type="match status" value="1"/>
</dbReference>
<dbReference type="SUPFAM" id="SSF46894">
    <property type="entry name" value="C-terminal effector domain of the bipartite response regulators"/>
    <property type="match status" value="1"/>
</dbReference>
<dbReference type="InterPro" id="IPR001789">
    <property type="entry name" value="Sig_transdc_resp-reg_receiver"/>
</dbReference>
<dbReference type="PROSITE" id="PS50043">
    <property type="entry name" value="HTH_LUXR_2"/>
    <property type="match status" value="1"/>
</dbReference>
<gene>
    <name evidence="8" type="ORF">EOD41_14340</name>
</gene>
<feature type="modified residue" description="4-aspartylphosphate" evidence="5">
    <location>
        <position position="56"/>
    </location>
</feature>
<sequence length="214" mass="23885">MEPLRLYIVDDHQILIDGLSAFFSTVSGIEIVGTANNSQILLQEVHLLQPDILLLDLNMPKMDGMATLDALQKDHSRLKVIVLSSYHQSYFINDARKKGAKGYLLKNGSKTELLNAIEAVAGDGTWFPESGISEAADDAEKSVFTDDFKKKYQLTRREIEIIKLIAQGLTSNEIGEKLFIAENTVTTHRRNILLKLEVKNTGSLLNFARQQGII</sequence>
<evidence type="ECO:0000313" key="9">
    <source>
        <dbReference type="Proteomes" id="UP000282759"/>
    </source>
</evidence>
<name>A0A437MR58_9SPHI</name>
<dbReference type="PROSITE" id="PS00622">
    <property type="entry name" value="HTH_LUXR_1"/>
    <property type="match status" value="1"/>
</dbReference>
<evidence type="ECO:0000313" key="8">
    <source>
        <dbReference type="EMBL" id="RVU00135.1"/>
    </source>
</evidence>
<dbReference type="GO" id="GO:0000160">
    <property type="term" value="P:phosphorelay signal transduction system"/>
    <property type="evidence" value="ECO:0007669"/>
    <property type="project" value="InterPro"/>
</dbReference>
<evidence type="ECO:0000256" key="2">
    <source>
        <dbReference type="ARBA" id="ARBA00023015"/>
    </source>
</evidence>
<evidence type="ECO:0000259" key="7">
    <source>
        <dbReference type="PROSITE" id="PS50110"/>
    </source>
</evidence>
<keyword evidence="3" id="KW-0238">DNA-binding</keyword>
<dbReference type="EMBL" id="SACK01000006">
    <property type="protein sequence ID" value="RVU00135.1"/>
    <property type="molecule type" value="Genomic_DNA"/>
</dbReference>
<dbReference type="PROSITE" id="PS50110">
    <property type="entry name" value="RESPONSE_REGULATORY"/>
    <property type="match status" value="1"/>
</dbReference>
<accession>A0A437MR58</accession>
<keyword evidence="4" id="KW-0804">Transcription</keyword>
<evidence type="ECO:0000256" key="5">
    <source>
        <dbReference type="PROSITE-ProRule" id="PRU00169"/>
    </source>
</evidence>
<dbReference type="SMART" id="SM00448">
    <property type="entry name" value="REC"/>
    <property type="match status" value="1"/>
</dbReference>
<protein>
    <submittedName>
        <fullName evidence="8">Response regulator transcription factor</fullName>
    </submittedName>
</protein>
<organism evidence="8 9">
    <name type="scientific">Mucilaginibacter limnophilus</name>
    <dbReference type="NCBI Taxonomy" id="1932778"/>
    <lineage>
        <taxon>Bacteria</taxon>
        <taxon>Pseudomonadati</taxon>
        <taxon>Bacteroidota</taxon>
        <taxon>Sphingobacteriia</taxon>
        <taxon>Sphingobacteriales</taxon>
        <taxon>Sphingobacteriaceae</taxon>
        <taxon>Mucilaginibacter</taxon>
    </lineage>
</organism>
<dbReference type="InterPro" id="IPR058245">
    <property type="entry name" value="NreC/VraR/RcsB-like_REC"/>
</dbReference>
<dbReference type="SMART" id="SM00421">
    <property type="entry name" value="HTH_LUXR"/>
    <property type="match status" value="1"/>
</dbReference>
<dbReference type="Gene3D" id="3.40.50.2300">
    <property type="match status" value="1"/>
</dbReference>
<dbReference type="InterPro" id="IPR039420">
    <property type="entry name" value="WalR-like"/>
</dbReference>
<dbReference type="AlphaFoldDB" id="A0A437MR58"/>
<dbReference type="GO" id="GO:0003677">
    <property type="term" value="F:DNA binding"/>
    <property type="evidence" value="ECO:0007669"/>
    <property type="project" value="UniProtKB-KW"/>
</dbReference>
<keyword evidence="9" id="KW-1185">Reference proteome</keyword>
<evidence type="ECO:0000256" key="3">
    <source>
        <dbReference type="ARBA" id="ARBA00023125"/>
    </source>
</evidence>
<dbReference type="PRINTS" id="PR00038">
    <property type="entry name" value="HTHLUXR"/>
</dbReference>
<dbReference type="RefSeq" id="WP_127706096.1">
    <property type="nucleotide sequence ID" value="NZ_SACK01000006.1"/>
</dbReference>
<evidence type="ECO:0000259" key="6">
    <source>
        <dbReference type="PROSITE" id="PS50043"/>
    </source>
</evidence>
<dbReference type="OrthoDB" id="9797341at2"/>